<gene>
    <name evidence="4" type="ORF">AJ79_04456</name>
</gene>
<name>A0A2B7XU48_9EURO</name>
<evidence type="ECO:0000256" key="2">
    <source>
        <dbReference type="SAM" id="Phobius"/>
    </source>
</evidence>
<dbReference type="EMBL" id="PDNB01000062">
    <property type="protein sequence ID" value="PGH12162.1"/>
    <property type="molecule type" value="Genomic_DNA"/>
</dbReference>
<evidence type="ECO:0000256" key="1">
    <source>
        <dbReference type="SAM" id="MobiDB-lite"/>
    </source>
</evidence>
<feature type="chain" id="PRO_5012654239" evidence="3">
    <location>
        <begin position="23"/>
        <end position="281"/>
    </location>
</feature>
<proteinExistence type="predicted"/>
<feature type="compositionally biased region" description="Low complexity" evidence="1">
    <location>
        <begin position="130"/>
        <end position="155"/>
    </location>
</feature>
<keyword evidence="3" id="KW-0732">Signal</keyword>
<reference evidence="4 5" key="1">
    <citation type="submission" date="2017-10" db="EMBL/GenBank/DDBJ databases">
        <title>Comparative genomics in systemic dimorphic fungi from Ajellomycetaceae.</title>
        <authorList>
            <person name="Munoz J.F."/>
            <person name="Mcewen J.G."/>
            <person name="Clay O.K."/>
            <person name="Cuomo C.A."/>
        </authorList>
    </citation>
    <scope>NUCLEOTIDE SEQUENCE [LARGE SCALE GENOMIC DNA]</scope>
    <source>
        <strain evidence="4 5">UAMH5409</strain>
    </source>
</reference>
<dbReference type="Proteomes" id="UP000223968">
    <property type="component" value="Unassembled WGS sequence"/>
</dbReference>
<feature type="compositionally biased region" description="Low complexity" evidence="1">
    <location>
        <begin position="170"/>
        <end position="179"/>
    </location>
</feature>
<comment type="caution">
    <text evidence="4">The sequence shown here is derived from an EMBL/GenBank/DDBJ whole genome shotgun (WGS) entry which is preliminary data.</text>
</comment>
<keyword evidence="2" id="KW-0472">Membrane</keyword>
<protein>
    <submittedName>
        <fullName evidence="4">Uncharacterized protein</fullName>
    </submittedName>
</protein>
<keyword evidence="5" id="KW-1185">Reference proteome</keyword>
<dbReference type="AlphaFoldDB" id="A0A2B7XU48"/>
<feature type="transmembrane region" description="Helical" evidence="2">
    <location>
        <begin position="255"/>
        <end position="280"/>
    </location>
</feature>
<sequence length="281" mass="29227">MSRLSVLQTLLALLMLCHMSTAFLPLFDLIPDVIGNLHCVFADGDHCKPAPGYERTPFMNKLCQGEKNTVELDCREELKNVEPAGVKKEAYCARSSKRSTGSVCVLNGAEYIVKGNHDVQLDVSGTAPNSVSKTASTSTISTTTGITTTETAPPSAQSVYTNTTAPPPSSASSSSSSSSHQRDSNNSTKSDEATRTTTDLSTTTATTTTSPSTLESVLRSTTDVTVTIPPSGPASTAAATGTAVKSASAARTASLMANGFVGTLAVAFLAELCVLVWYGLD</sequence>
<evidence type="ECO:0000256" key="3">
    <source>
        <dbReference type="SAM" id="SignalP"/>
    </source>
</evidence>
<feature type="signal peptide" evidence="3">
    <location>
        <begin position="1"/>
        <end position="22"/>
    </location>
</feature>
<evidence type="ECO:0000313" key="5">
    <source>
        <dbReference type="Proteomes" id="UP000223968"/>
    </source>
</evidence>
<feature type="compositionally biased region" description="Low complexity" evidence="1">
    <location>
        <begin position="195"/>
        <end position="213"/>
    </location>
</feature>
<feature type="region of interest" description="Disordered" evidence="1">
    <location>
        <begin position="126"/>
        <end position="218"/>
    </location>
</feature>
<evidence type="ECO:0000313" key="4">
    <source>
        <dbReference type="EMBL" id="PGH12162.1"/>
    </source>
</evidence>
<accession>A0A2B7XU48</accession>
<keyword evidence="2" id="KW-1133">Transmembrane helix</keyword>
<keyword evidence="2" id="KW-0812">Transmembrane</keyword>
<organism evidence="4 5">
    <name type="scientific">Helicocarpus griseus UAMH5409</name>
    <dbReference type="NCBI Taxonomy" id="1447875"/>
    <lineage>
        <taxon>Eukaryota</taxon>
        <taxon>Fungi</taxon>
        <taxon>Dikarya</taxon>
        <taxon>Ascomycota</taxon>
        <taxon>Pezizomycotina</taxon>
        <taxon>Eurotiomycetes</taxon>
        <taxon>Eurotiomycetidae</taxon>
        <taxon>Onygenales</taxon>
        <taxon>Ajellomycetaceae</taxon>
        <taxon>Helicocarpus</taxon>
    </lineage>
</organism>
<dbReference type="OrthoDB" id="4188570at2759"/>